<sequence length="256" mass="28636">MCRDGTEVKETQGYAVKLNLHTTDTGVPCAREDSTVHVTHAQYDYKALHTGTLEEAERGTWRVALARSHSPQPLAAFRSQPVPPTATPLSQSPATNGSFTGQSECGDATTTNPSSSSPTGKTRTKDKYRVVYSDHQRLELEKEFHYSRYITIRRKSELASMLGLSERQVKIWFQNRRAKERKQMKKRDELHNKEKLDVGGVGGVGGMGGVQQYHPPSVTPIPPMHAHVPSHHHHHHHHHQTGKPIIMDIKPPLGMD</sequence>
<accession>A0AAW0UKV5</accession>
<comment type="caution">
    <text evidence="10">The sequence shown here is derived from an EMBL/GenBank/DDBJ whole genome shotgun (WGS) entry which is preliminary data.</text>
</comment>
<evidence type="ECO:0000256" key="5">
    <source>
        <dbReference type="ARBA" id="ARBA00023242"/>
    </source>
</evidence>
<feature type="compositionally biased region" description="Polar residues" evidence="8">
    <location>
        <begin position="87"/>
        <end position="103"/>
    </location>
</feature>
<dbReference type="Pfam" id="PF00046">
    <property type="entry name" value="Homeodomain"/>
    <property type="match status" value="1"/>
</dbReference>
<dbReference type="GO" id="GO:0030154">
    <property type="term" value="P:cell differentiation"/>
    <property type="evidence" value="ECO:0007669"/>
    <property type="project" value="TreeGrafter"/>
</dbReference>
<dbReference type="GO" id="GO:0009948">
    <property type="term" value="P:anterior/posterior axis specification"/>
    <property type="evidence" value="ECO:0007669"/>
    <property type="project" value="TreeGrafter"/>
</dbReference>
<dbReference type="PRINTS" id="PR00024">
    <property type="entry name" value="HOMEOBOX"/>
</dbReference>
<evidence type="ECO:0000256" key="3">
    <source>
        <dbReference type="ARBA" id="ARBA00023125"/>
    </source>
</evidence>
<evidence type="ECO:0000313" key="11">
    <source>
        <dbReference type="Proteomes" id="UP001487740"/>
    </source>
</evidence>
<keyword evidence="11" id="KW-1185">Reference proteome</keyword>
<gene>
    <name evidence="10" type="ORF">O3P69_002518</name>
</gene>
<reference evidence="10 11" key="1">
    <citation type="submission" date="2023-03" db="EMBL/GenBank/DDBJ databases">
        <title>High-quality genome of Scylla paramamosain provides insights in environmental adaptation.</title>
        <authorList>
            <person name="Zhang L."/>
        </authorList>
    </citation>
    <scope>NUCLEOTIDE SEQUENCE [LARGE SCALE GENOMIC DNA]</scope>
    <source>
        <strain evidence="10">LZ_2023a</strain>
        <tissue evidence="10">Muscle</tissue>
    </source>
</reference>
<dbReference type="GO" id="GO:0005634">
    <property type="term" value="C:nucleus"/>
    <property type="evidence" value="ECO:0007669"/>
    <property type="project" value="UniProtKB-SubCell"/>
</dbReference>
<name>A0AAW0UKV5_SCYPA</name>
<dbReference type="InterPro" id="IPR009057">
    <property type="entry name" value="Homeodomain-like_sf"/>
</dbReference>
<dbReference type="PROSITE" id="PS50071">
    <property type="entry name" value="HOMEOBOX_2"/>
    <property type="match status" value="1"/>
</dbReference>
<organism evidence="10 11">
    <name type="scientific">Scylla paramamosain</name>
    <name type="common">Mud crab</name>
    <dbReference type="NCBI Taxonomy" id="85552"/>
    <lineage>
        <taxon>Eukaryota</taxon>
        <taxon>Metazoa</taxon>
        <taxon>Ecdysozoa</taxon>
        <taxon>Arthropoda</taxon>
        <taxon>Crustacea</taxon>
        <taxon>Multicrustacea</taxon>
        <taxon>Malacostraca</taxon>
        <taxon>Eumalacostraca</taxon>
        <taxon>Eucarida</taxon>
        <taxon>Decapoda</taxon>
        <taxon>Pleocyemata</taxon>
        <taxon>Brachyura</taxon>
        <taxon>Eubrachyura</taxon>
        <taxon>Portunoidea</taxon>
        <taxon>Portunidae</taxon>
        <taxon>Portuninae</taxon>
        <taxon>Scylla</taxon>
    </lineage>
</organism>
<feature type="region of interest" description="Disordered" evidence="8">
    <location>
        <begin position="74"/>
        <end position="125"/>
    </location>
</feature>
<protein>
    <recommendedName>
        <fullName evidence="9">Homeobox domain-containing protein</fullName>
    </recommendedName>
</protein>
<dbReference type="PANTHER" id="PTHR24332">
    <property type="entry name" value="HOMEOBOX PROTEIN CDX"/>
    <property type="match status" value="1"/>
</dbReference>
<dbReference type="InterPro" id="IPR001356">
    <property type="entry name" value="HD"/>
</dbReference>
<evidence type="ECO:0000256" key="7">
    <source>
        <dbReference type="RuleBase" id="RU000682"/>
    </source>
</evidence>
<dbReference type="InterPro" id="IPR020479">
    <property type="entry name" value="HD_metazoa"/>
</dbReference>
<dbReference type="SUPFAM" id="SSF46689">
    <property type="entry name" value="Homeodomain-like"/>
    <property type="match status" value="1"/>
</dbReference>
<comment type="subcellular location">
    <subcellularLocation>
        <location evidence="1 6 7">Nucleus</location>
    </subcellularLocation>
</comment>
<dbReference type="GO" id="GO:0000977">
    <property type="term" value="F:RNA polymerase II transcription regulatory region sequence-specific DNA binding"/>
    <property type="evidence" value="ECO:0007669"/>
    <property type="project" value="TreeGrafter"/>
</dbReference>
<evidence type="ECO:0000256" key="2">
    <source>
        <dbReference type="ARBA" id="ARBA00010341"/>
    </source>
</evidence>
<dbReference type="FunFam" id="1.10.10.60:FF:000089">
    <property type="entry name" value="Caudal type homeobox 4"/>
    <property type="match status" value="1"/>
</dbReference>
<dbReference type="PANTHER" id="PTHR24332:SF9">
    <property type="entry name" value="HOMEOTIC PROTEIN CAUDAL"/>
    <property type="match status" value="1"/>
</dbReference>
<keyword evidence="3 6" id="KW-0238">DNA-binding</keyword>
<dbReference type="PRINTS" id="PR00031">
    <property type="entry name" value="HTHREPRESSR"/>
</dbReference>
<evidence type="ECO:0000313" key="10">
    <source>
        <dbReference type="EMBL" id="KAK8400767.1"/>
    </source>
</evidence>
<evidence type="ECO:0000256" key="4">
    <source>
        <dbReference type="ARBA" id="ARBA00023155"/>
    </source>
</evidence>
<dbReference type="CDD" id="cd00086">
    <property type="entry name" value="homeodomain"/>
    <property type="match status" value="1"/>
</dbReference>
<comment type="similarity">
    <text evidence="2">Belongs to the Caudal homeobox family.</text>
</comment>
<dbReference type="Proteomes" id="UP001487740">
    <property type="component" value="Unassembled WGS sequence"/>
</dbReference>
<evidence type="ECO:0000256" key="8">
    <source>
        <dbReference type="SAM" id="MobiDB-lite"/>
    </source>
</evidence>
<dbReference type="GO" id="GO:0000981">
    <property type="term" value="F:DNA-binding transcription factor activity, RNA polymerase II-specific"/>
    <property type="evidence" value="ECO:0007669"/>
    <property type="project" value="InterPro"/>
</dbReference>
<evidence type="ECO:0000256" key="1">
    <source>
        <dbReference type="ARBA" id="ARBA00004123"/>
    </source>
</evidence>
<keyword evidence="4 6" id="KW-0371">Homeobox</keyword>
<feature type="compositionally biased region" description="Basic residues" evidence="8">
    <location>
        <begin position="228"/>
        <end position="241"/>
    </location>
</feature>
<feature type="region of interest" description="Disordered" evidence="8">
    <location>
        <begin position="227"/>
        <end position="256"/>
    </location>
</feature>
<dbReference type="AlphaFoldDB" id="A0AAW0UKV5"/>
<dbReference type="SMART" id="SM00389">
    <property type="entry name" value="HOX"/>
    <property type="match status" value="1"/>
</dbReference>
<evidence type="ECO:0000256" key="6">
    <source>
        <dbReference type="PROSITE-ProRule" id="PRU00108"/>
    </source>
</evidence>
<dbReference type="InterPro" id="IPR047152">
    <property type="entry name" value="Caudal_homeobox"/>
</dbReference>
<dbReference type="EMBL" id="JARAKH010000009">
    <property type="protein sequence ID" value="KAK8400767.1"/>
    <property type="molecule type" value="Genomic_DNA"/>
</dbReference>
<dbReference type="Gene3D" id="1.10.10.60">
    <property type="entry name" value="Homeodomain-like"/>
    <property type="match status" value="1"/>
</dbReference>
<dbReference type="GO" id="GO:0009887">
    <property type="term" value="P:animal organ morphogenesis"/>
    <property type="evidence" value="ECO:0007669"/>
    <property type="project" value="TreeGrafter"/>
</dbReference>
<dbReference type="InterPro" id="IPR000047">
    <property type="entry name" value="HTH_motif"/>
</dbReference>
<keyword evidence="5 6" id="KW-0539">Nucleus</keyword>
<feature type="DNA-binding region" description="Homeobox" evidence="6">
    <location>
        <begin position="125"/>
        <end position="184"/>
    </location>
</feature>
<dbReference type="InterPro" id="IPR017970">
    <property type="entry name" value="Homeobox_CS"/>
</dbReference>
<proteinExistence type="inferred from homology"/>
<feature type="domain" description="Homeobox" evidence="9">
    <location>
        <begin position="123"/>
        <end position="183"/>
    </location>
</feature>
<dbReference type="PROSITE" id="PS00027">
    <property type="entry name" value="HOMEOBOX_1"/>
    <property type="match status" value="1"/>
</dbReference>
<feature type="compositionally biased region" description="Low complexity" evidence="8">
    <location>
        <begin position="109"/>
        <end position="119"/>
    </location>
</feature>
<evidence type="ECO:0000259" key="9">
    <source>
        <dbReference type="PROSITE" id="PS50071"/>
    </source>
</evidence>